<name>A0A5M6CE21_9BACT</name>
<evidence type="ECO:0000256" key="1">
    <source>
        <dbReference type="SAM" id="SignalP"/>
    </source>
</evidence>
<dbReference type="PROSITE" id="PS51782">
    <property type="entry name" value="LYSM"/>
    <property type="match status" value="1"/>
</dbReference>
<dbReference type="Pfam" id="PF01476">
    <property type="entry name" value="LysM"/>
    <property type="match status" value="2"/>
</dbReference>
<reference evidence="3 4" key="1">
    <citation type="submission" date="2019-09" db="EMBL/GenBank/DDBJ databases">
        <title>Genome sequence and assembly of Taibaiella sp.</title>
        <authorList>
            <person name="Chhetri G."/>
        </authorList>
    </citation>
    <scope>NUCLEOTIDE SEQUENCE [LARGE SCALE GENOMIC DNA]</scope>
    <source>
        <strain evidence="3 4">KVB11</strain>
    </source>
</reference>
<dbReference type="EMBL" id="VWSH01000003">
    <property type="protein sequence ID" value="KAA5533341.1"/>
    <property type="molecule type" value="Genomic_DNA"/>
</dbReference>
<dbReference type="InterPro" id="IPR036908">
    <property type="entry name" value="RlpA-like_sf"/>
</dbReference>
<keyword evidence="1" id="KW-0732">Signal</keyword>
<gene>
    <name evidence="3" type="ORF">F0919_12405</name>
</gene>
<feature type="domain" description="LysM" evidence="2">
    <location>
        <begin position="34"/>
        <end position="78"/>
    </location>
</feature>
<feature type="chain" id="PRO_5024456520" evidence="1">
    <location>
        <begin position="20"/>
        <end position="310"/>
    </location>
</feature>
<dbReference type="InterPro" id="IPR018392">
    <property type="entry name" value="LysM"/>
</dbReference>
<dbReference type="Gene3D" id="3.10.350.10">
    <property type="entry name" value="LysM domain"/>
    <property type="match status" value="2"/>
</dbReference>
<dbReference type="Gene3D" id="2.40.40.10">
    <property type="entry name" value="RlpA-like domain"/>
    <property type="match status" value="1"/>
</dbReference>
<dbReference type="SUPFAM" id="SSF54106">
    <property type="entry name" value="LysM domain"/>
    <property type="match status" value="2"/>
</dbReference>
<dbReference type="Proteomes" id="UP000323632">
    <property type="component" value="Unassembled WGS sequence"/>
</dbReference>
<evidence type="ECO:0000259" key="2">
    <source>
        <dbReference type="PROSITE" id="PS51782"/>
    </source>
</evidence>
<accession>A0A5M6CE21</accession>
<dbReference type="RefSeq" id="WP_150033088.1">
    <property type="nucleotide sequence ID" value="NZ_VWSH01000003.1"/>
</dbReference>
<keyword evidence="4" id="KW-1185">Reference proteome</keyword>
<dbReference type="AlphaFoldDB" id="A0A5M6CE21"/>
<comment type="caution">
    <text evidence="3">The sequence shown here is derived from an EMBL/GenBank/DDBJ whole genome shotgun (WGS) entry which is preliminary data.</text>
</comment>
<dbReference type="CDD" id="cd00118">
    <property type="entry name" value="LysM"/>
    <property type="match status" value="1"/>
</dbReference>
<evidence type="ECO:0000313" key="4">
    <source>
        <dbReference type="Proteomes" id="UP000323632"/>
    </source>
</evidence>
<sequence>MRKLLLLLQIILFGLTSKAQDTLWVKKADGKAFVIHKVKSGEDIFLLSKKYKVPPAALADANNLNYQGGLASGTIVWVPVDNYNFIRIESVVKSKPIYYKVGRNEALKDVTRMINVAQSTLQMWNHMSEQDIFPGQVLQIGWIAFDDTQVPFSATSGNSDVSGLTQKQKGVIGYPGPKPQATVVDSVKTKAGLNESSANEENDTIASPYEQLYETQTMGNASNNESGAAVFYPLKMKMAEGIYYAFHNTAAKGTIIKVMNPANGNFIYAKVIGTIPKLGDYNNCIIALSTNAAKGLMAKERRMFCKIEYQ</sequence>
<feature type="signal peptide" evidence="1">
    <location>
        <begin position="1"/>
        <end position="19"/>
    </location>
</feature>
<evidence type="ECO:0000313" key="3">
    <source>
        <dbReference type="EMBL" id="KAA5533341.1"/>
    </source>
</evidence>
<protein>
    <submittedName>
        <fullName evidence="3">LysM peptidoglycan-binding domain-containing protein</fullName>
    </submittedName>
</protein>
<organism evidence="3 4">
    <name type="scientific">Taibaiella lutea</name>
    <dbReference type="NCBI Taxonomy" id="2608001"/>
    <lineage>
        <taxon>Bacteria</taxon>
        <taxon>Pseudomonadati</taxon>
        <taxon>Bacteroidota</taxon>
        <taxon>Chitinophagia</taxon>
        <taxon>Chitinophagales</taxon>
        <taxon>Chitinophagaceae</taxon>
        <taxon>Taibaiella</taxon>
    </lineage>
</organism>
<proteinExistence type="predicted"/>
<dbReference type="InterPro" id="IPR036779">
    <property type="entry name" value="LysM_dom_sf"/>
</dbReference>
<dbReference type="SMART" id="SM00257">
    <property type="entry name" value="LysM"/>
    <property type="match status" value="2"/>
</dbReference>